<dbReference type="SMART" id="SM01231">
    <property type="entry name" value="H-kinase_dim"/>
    <property type="match status" value="1"/>
</dbReference>
<feature type="domain" description="HPt" evidence="12">
    <location>
        <begin position="1"/>
        <end position="101"/>
    </location>
</feature>
<evidence type="ECO:0000256" key="1">
    <source>
        <dbReference type="ARBA" id="ARBA00000085"/>
    </source>
</evidence>
<dbReference type="InterPro" id="IPR037006">
    <property type="entry name" value="CheA-like_homodim_sf"/>
</dbReference>
<dbReference type="Gene3D" id="2.30.30.40">
    <property type="entry name" value="SH3 Domains"/>
    <property type="match status" value="1"/>
</dbReference>
<dbReference type="PROSITE" id="PS50851">
    <property type="entry name" value="CHEW"/>
    <property type="match status" value="1"/>
</dbReference>
<dbReference type="InterPro" id="IPR008207">
    <property type="entry name" value="Sig_transdc_His_kin_Hpt_dom"/>
</dbReference>
<dbReference type="InterPro" id="IPR002545">
    <property type="entry name" value="CheW-lke_dom"/>
</dbReference>
<accession>A0A560IKM4</accession>
<dbReference type="Gene3D" id="1.10.287.560">
    <property type="entry name" value="Histidine kinase CheA-like, homodimeric domain"/>
    <property type="match status" value="1"/>
</dbReference>
<feature type="domain" description="CheW-like" evidence="11">
    <location>
        <begin position="529"/>
        <end position="664"/>
    </location>
</feature>
<dbReference type="Gene3D" id="3.30.565.10">
    <property type="entry name" value="Histidine kinase-like ATPase, C-terminal domain"/>
    <property type="match status" value="1"/>
</dbReference>
<dbReference type="PROSITE" id="PS50894">
    <property type="entry name" value="HPT"/>
    <property type="match status" value="1"/>
</dbReference>
<reference evidence="13 14" key="1">
    <citation type="submission" date="2019-06" db="EMBL/GenBank/DDBJ databases">
        <title>Genomic Encyclopedia of Type Strains, Phase IV (KMG-V): Genome sequencing to study the core and pangenomes of soil and plant-associated prokaryotes.</title>
        <authorList>
            <person name="Whitman W."/>
        </authorList>
    </citation>
    <scope>NUCLEOTIDE SEQUENCE [LARGE SCALE GENOMIC DNA]</scope>
    <source>
        <strain evidence="13 14">BR 11140</strain>
    </source>
</reference>
<dbReference type="PRINTS" id="PR00344">
    <property type="entry name" value="BCTRLSENSOR"/>
</dbReference>
<dbReference type="FunFam" id="3.30.565.10:FF:000016">
    <property type="entry name" value="Chemotaxis protein CheA, putative"/>
    <property type="match status" value="1"/>
</dbReference>
<proteinExistence type="predicted"/>
<gene>
    <name evidence="13" type="ORF">FBZ92_1079</name>
</gene>
<dbReference type="SUPFAM" id="SSF47384">
    <property type="entry name" value="Homodimeric domain of signal transducing histidine kinase"/>
    <property type="match status" value="1"/>
</dbReference>
<sequence>MDELLEQFLIEGPEQVQQAGEALLALEGRPDDAALVDQAFRAIHTLKGSVGLFDLPAMGQVLHVAEDLLGAWRDGRQALSRGAMDALIAATGQTERWLGVLAATGGGLPADADAVAADLVSRLSRALDGDAPVPAAVQATHIDTAWIEALFRDRDLDPARHSMVTALRYVPDAGCYFRGEDPIALTRAVPDLLALRISRRDAAALVAAQAHDLGAYDPYACDLVVELLSAAPPEAVRGPFRFVPDQIQLLSWSPSPSPSVPVPSPALAEGPRSLRVEAGRIDALAQLVDELVVAKNALSDLAGQMADGLAPQAAAQILGDRQAALDRLVGRLHRTVMGIRLVPILPLLRRFPRVVRETATALGKEVDLAVDGQDVQVDKAIVEGLFEPLTHLLRNAVDHGIEPAAERAAAGKPARALISLVARREGDHVVIDVADDGRGMDPARIRRAAAARGLLPDRMLDALTDDQVLDLVFRPGFSTAEAVTDLSGRGVGMDAVRAAVGRLGGSVGISSASGQGTTVRLVLPLNLVLTKVMVVAVAGERYGIPMDGIVETARVDPDRIRPIRAGRAFVLRDTPVPLLSLAALLGLPEEAPVDGGPCRAVVARVGGDLVAVEVGAFVGRRDVVLRPLTGLLSAMPGLLGTTLLGDGHVLMILDVPGLIAAAPGDTAPVGQGMP</sequence>
<protein>
    <recommendedName>
        <fullName evidence="3">Chemotaxis protein CheA</fullName>
        <ecNumber evidence="2">2.7.13.3</ecNumber>
    </recommendedName>
</protein>
<dbReference type="CDD" id="cd00088">
    <property type="entry name" value="HPT"/>
    <property type="match status" value="1"/>
</dbReference>
<dbReference type="InterPro" id="IPR051315">
    <property type="entry name" value="Bact_Chemotaxis_CheA"/>
</dbReference>
<dbReference type="GO" id="GO:0006935">
    <property type="term" value="P:chemotaxis"/>
    <property type="evidence" value="ECO:0007669"/>
    <property type="project" value="InterPro"/>
</dbReference>
<keyword evidence="7" id="KW-0902">Two-component regulatory system</keyword>
<keyword evidence="6 13" id="KW-0418">Kinase</keyword>
<comment type="caution">
    <text evidence="13">The sequence shown here is derived from an EMBL/GenBank/DDBJ whole genome shotgun (WGS) entry which is preliminary data.</text>
</comment>
<dbReference type="SMART" id="SM00387">
    <property type="entry name" value="HATPase_c"/>
    <property type="match status" value="1"/>
</dbReference>
<dbReference type="SUPFAM" id="SSF55874">
    <property type="entry name" value="ATPase domain of HSP90 chaperone/DNA topoisomerase II/histidine kinase"/>
    <property type="match status" value="1"/>
</dbReference>
<dbReference type="GO" id="GO:0000155">
    <property type="term" value="F:phosphorelay sensor kinase activity"/>
    <property type="evidence" value="ECO:0007669"/>
    <property type="project" value="InterPro"/>
</dbReference>
<dbReference type="PANTHER" id="PTHR43395">
    <property type="entry name" value="SENSOR HISTIDINE KINASE CHEA"/>
    <property type="match status" value="1"/>
</dbReference>
<evidence type="ECO:0000256" key="5">
    <source>
        <dbReference type="ARBA" id="ARBA00022679"/>
    </source>
</evidence>
<dbReference type="SUPFAM" id="SSF50341">
    <property type="entry name" value="CheW-like"/>
    <property type="match status" value="1"/>
</dbReference>
<dbReference type="EC" id="2.7.13.3" evidence="2"/>
<dbReference type="Pfam" id="PF02895">
    <property type="entry name" value="H-kinase_dim"/>
    <property type="match status" value="1"/>
</dbReference>
<feature type="modified residue" description="Phosphohistidine" evidence="9">
    <location>
        <position position="44"/>
    </location>
</feature>
<evidence type="ECO:0000256" key="7">
    <source>
        <dbReference type="ARBA" id="ARBA00023012"/>
    </source>
</evidence>
<dbReference type="InterPro" id="IPR005467">
    <property type="entry name" value="His_kinase_dom"/>
</dbReference>
<dbReference type="AlphaFoldDB" id="A0A560IKM4"/>
<evidence type="ECO:0000256" key="2">
    <source>
        <dbReference type="ARBA" id="ARBA00012438"/>
    </source>
</evidence>
<dbReference type="Pfam" id="PF01584">
    <property type="entry name" value="CheW"/>
    <property type="match status" value="1"/>
</dbReference>
<dbReference type="InterPro" id="IPR004358">
    <property type="entry name" value="Sig_transdc_His_kin-like_C"/>
</dbReference>
<evidence type="ECO:0000256" key="4">
    <source>
        <dbReference type="ARBA" id="ARBA00022553"/>
    </source>
</evidence>
<dbReference type="InterPro" id="IPR036061">
    <property type="entry name" value="CheW-like_dom_sf"/>
</dbReference>
<dbReference type="OrthoDB" id="9803176at2"/>
<dbReference type="InterPro" id="IPR004105">
    <property type="entry name" value="CheA-like_dim"/>
</dbReference>
<evidence type="ECO:0000259" key="11">
    <source>
        <dbReference type="PROSITE" id="PS50851"/>
    </source>
</evidence>
<keyword evidence="4 9" id="KW-0597">Phosphoprotein</keyword>
<feature type="domain" description="Histidine kinase" evidence="10">
    <location>
        <begin position="325"/>
        <end position="527"/>
    </location>
</feature>
<dbReference type="GO" id="GO:0005737">
    <property type="term" value="C:cytoplasm"/>
    <property type="evidence" value="ECO:0007669"/>
    <property type="project" value="InterPro"/>
</dbReference>
<evidence type="ECO:0000313" key="13">
    <source>
        <dbReference type="EMBL" id="TWB59576.1"/>
    </source>
</evidence>
<evidence type="ECO:0000256" key="3">
    <source>
        <dbReference type="ARBA" id="ARBA00021495"/>
    </source>
</evidence>
<evidence type="ECO:0000256" key="8">
    <source>
        <dbReference type="ARBA" id="ARBA00035100"/>
    </source>
</evidence>
<comment type="catalytic activity">
    <reaction evidence="1">
        <text>ATP + protein L-histidine = ADP + protein N-phospho-L-histidine.</text>
        <dbReference type="EC" id="2.7.13.3"/>
    </reaction>
</comment>
<dbReference type="InterPro" id="IPR036890">
    <property type="entry name" value="HATPase_C_sf"/>
</dbReference>
<comment type="function">
    <text evidence="8">Involved in the transmission of sensory signals from the chemoreceptors to the flagellar motors. CheA is autophosphorylated; it can transfer its phosphate group to either CheB or CheY.</text>
</comment>
<dbReference type="Pfam" id="PF02518">
    <property type="entry name" value="HATPase_c"/>
    <property type="match status" value="1"/>
</dbReference>
<keyword evidence="5" id="KW-0808">Transferase</keyword>
<dbReference type="PANTHER" id="PTHR43395:SF1">
    <property type="entry name" value="CHEMOTAXIS PROTEIN CHEA"/>
    <property type="match status" value="1"/>
</dbReference>
<dbReference type="EMBL" id="VITT01000007">
    <property type="protein sequence ID" value="TWB59576.1"/>
    <property type="molecule type" value="Genomic_DNA"/>
</dbReference>
<dbReference type="InterPro" id="IPR003594">
    <property type="entry name" value="HATPase_dom"/>
</dbReference>
<dbReference type="SMART" id="SM00260">
    <property type="entry name" value="CheW"/>
    <property type="match status" value="1"/>
</dbReference>
<dbReference type="InterPro" id="IPR036641">
    <property type="entry name" value="HPT_dom_sf"/>
</dbReference>
<dbReference type="Proteomes" id="UP000318050">
    <property type="component" value="Unassembled WGS sequence"/>
</dbReference>
<organism evidence="13 14">
    <name type="scientific">Nitrospirillum amazonense</name>
    <dbReference type="NCBI Taxonomy" id="28077"/>
    <lineage>
        <taxon>Bacteria</taxon>
        <taxon>Pseudomonadati</taxon>
        <taxon>Pseudomonadota</taxon>
        <taxon>Alphaproteobacteria</taxon>
        <taxon>Rhodospirillales</taxon>
        <taxon>Azospirillaceae</taxon>
        <taxon>Nitrospirillum</taxon>
    </lineage>
</organism>
<dbReference type="SMART" id="SM00073">
    <property type="entry name" value="HPT"/>
    <property type="match status" value="1"/>
</dbReference>
<evidence type="ECO:0000313" key="14">
    <source>
        <dbReference type="Proteomes" id="UP000318050"/>
    </source>
</evidence>
<evidence type="ECO:0000259" key="12">
    <source>
        <dbReference type="PROSITE" id="PS50894"/>
    </source>
</evidence>
<dbReference type="Pfam" id="PF01627">
    <property type="entry name" value="Hpt"/>
    <property type="match status" value="1"/>
</dbReference>
<dbReference type="InterPro" id="IPR036097">
    <property type="entry name" value="HisK_dim/P_sf"/>
</dbReference>
<evidence type="ECO:0000256" key="6">
    <source>
        <dbReference type="ARBA" id="ARBA00022777"/>
    </source>
</evidence>
<dbReference type="PROSITE" id="PS50109">
    <property type="entry name" value="HIS_KIN"/>
    <property type="match status" value="1"/>
</dbReference>
<evidence type="ECO:0000256" key="9">
    <source>
        <dbReference type="PROSITE-ProRule" id="PRU00110"/>
    </source>
</evidence>
<evidence type="ECO:0000259" key="10">
    <source>
        <dbReference type="PROSITE" id="PS50109"/>
    </source>
</evidence>
<dbReference type="SUPFAM" id="SSF47226">
    <property type="entry name" value="Histidine-containing phosphotransfer domain, HPT domain"/>
    <property type="match status" value="1"/>
</dbReference>
<dbReference type="Gene3D" id="1.20.120.160">
    <property type="entry name" value="HPT domain"/>
    <property type="match status" value="1"/>
</dbReference>
<name>A0A560IKM4_9PROT</name>